<dbReference type="SUPFAM" id="SSF53218">
    <property type="entry name" value="Molybdenum cofactor biosynthesis proteins"/>
    <property type="match status" value="1"/>
</dbReference>
<evidence type="ECO:0000256" key="4">
    <source>
        <dbReference type="ARBA" id="ARBA00008339"/>
    </source>
</evidence>
<comment type="cofactor">
    <cofactor evidence="1 13">
        <name>Mg(2+)</name>
        <dbReference type="ChEBI" id="CHEBI:18420"/>
    </cofactor>
</comment>
<dbReference type="FunFam" id="2.170.190.11:FF:000001">
    <property type="entry name" value="Molybdopterin molybdenumtransferase"/>
    <property type="match status" value="1"/>
</dbReference>
<comment type="similarity">
    <text evidence="3">In the N-terminal section; belongs to the MoaB/Mog family.</text>
</comment>
<dbReference type="Gene3D" id="2.40.340.10">
    <property type="entry name" value="MoeA, C-terminal, domain IV"/>
    <property type="match status" value="1"/>
</dbReference>
<dbReference type="NCBIfam" id="NF045515">
    <property type="entry name" value="Glp_gephyrin"/>
    <property type="match status" value="1"/>
</dbReference>
<evidence type="ECO:0000256" key="9">
    <source>
        <dbReference type="ARBA" id="ARBA00022840"/>
    </source>
</evidence>
<name>A0AAW1R1I0_9CHLO</name>
<evidence type="ECO:0000256" key="1">
    <source>
        <dbReference type="ARBA" id="ARBA00001946"/>
    </source>
</evidence>
<evidence type="ECO:0000256" key="3">
    <source>
        <dbReference type="ARBA" id="ARBA00007589"/>
    </source>
</evidence>
<keyword evidence="9" id="KW-0067">ATP-binding</keyword>
<evidence type="ECO:0000256" key="8">
    <source>
        <dbReference type="ARBA" id="ARBA00022741"/>
    </source>
</evidence>
<dbReference type="GO" id="GO:0005829">
    <property type="term" value="C:cytosol"/>
    <property type="evidence" value="ECO:0007669"/>
    <property type="project" value="TreeGrafter"/>
</dbReference>
<keyword evidence="7 13" id="KW-0479">Metal-binding</keyword>
<evidence type="ECO:0000259" key="14">
    <source>
        <dbReference type="SMART" id="SM00852"/>
    </source>
</evidence>
<keyword evidence="8" id="KW-0547">Nucleotide-binding</keyword>
<dbReference type="InterPro" id="IPR038987">
    <property type="entry name" value="MoeA-like"/>
</dbReference>
<comment type="caution">
    <text evidence="15">The sequence shown here is derived from an EMBL/GenBank/DDBJ whole genome shotgun (WGS) entry which is preliminary data.</text>
</comment>
<dbReference type="AlphaFoldDB" id="A0AAW1R1I0"/>
<dbReference type="InterPro" id="IPR036688">
    <property type="entry name" value="MoeA_C_domain_IV_sf"/>
</dbReference>
<keyword evidence="6 13" id="KW-0808">Transferase</keyword>
<comment type="similarity">
    <text evidence="13">Belongs to the MoeA family.</text>
</comment>
<comment type="function">
    <text evidence="13">Catalyzes two steps in the biosynthesis of the molybdenum cofactor. In the first step, molybdopterin is adenylated. Subsequently, molybdate is inserted into adenylated molybdopterin and AMP is released.</text>
</comment>
<dbReference type="EC" id="2.10.1.1" evidence="13"/>
<comment type="pathway">
    <text evidence="2 13">Cofactor biosynthesis; molybdopterin biosynthesis.</text>
</comment>
<dbReference type="GO" id="GO:0005524">
    <property type="term" value="F:ATP binding"/>
    <property type="evidence" value="ECO:0007669"/>
    <property type="project" value="UniProtKB-UniRule"/>
</dbReference>
<dbReference type="Gene3D" id="3.90.105.10">
    <property type="entry name" value="Molybdopterin biosynthesis moea protein, domain 2"/>
    <property type="match status" value="1"/>
</dbReference>
<dbReference type="GO" id="GO:0061599">
    <property type="term" value="F:molybdopterin molybdotransferase activity"/>
    <property type="evidence" value="ECO:0007669"/>
    <property type="project" value="UniProtKB-UniRule"/>
</dbReference>
<dbReference type="Gene3D" id="3.40.980.10">
    <property type="entry name" value="MoaB/Mog-like domain"/>
    <property type="match status" value="1"/>
</dbReference>
<dbReference type="InterPro" id="IPR036135">
    <property type="entry name" value="MoeA_linker/N_sf"/>
</dbReference>
<dbReference type="InterPro" id="IPR005110">
    <property type="entry name" value="MoeA_linker/N"/>
</dbReference>
<evidence type="ECO:0000256" key="11">
    <source>
        <dbReference type="ARBA" id="ARBA00023150"/>
    </source>
</evidence>
<dbReference type="PANTHER" id="PTHR10192">
    <property type="entry name" value="MOLYBDOPTERIN BIOSYNTHESIS PROTEIN"/>
    <property type="match status" value="1"/>
</dbReference>
<feature type="domain" description="MoaB/Mog" evidence="14">
    <location>
        <begin position="185"/>
        <end position="345"/>
    </location>
</feature>
<evidence type="ECO:0000256" key="12">
    <source>
        <dbReference type="ARBA" id="ARBA00023268"/>
    </source>
</evidence>
<dbReference type="InterPro" id="IPR036425">
    <property type="entry name" value="MoaB/Mog-like_dom_sf"/>
</dbReference>
<comment type="similarity">
    <text evidence="4">In the C-terminal section; belongs to the MoeA family.</text>
</comment>
<evidence type="ECO:0000256" key="2">
    <source>
        <dbReference type="ARBA" id="ARBA00005046"/>
    </source>
</evidence>
<accession>A0AAW1R1I0</accession>
<evidence type="ECO:0000256" key="10">
    <source>
        <dbReference type="ARBA" id="ARBA00022842"/>
    </source>
</evidence>
<gene>
    <name evidence="15" type="ORF">WJX74_007443</name>
</gene>
<dbReference type="GO" id="GO:0006777">
    <property type="term" value="P:Mo-molybdopterin cofactor biosynthetic process"/>
    <property type="evidence" value="ECO:0007669"/>
    <property type="project" value="UniProtKB-UniRule"/>
</dbReference>
<dbReference type="InterPro" id="IPR005111">
    <property type="entry name" value="MoeA_C_domain_IV"/>
</dbReference>
<comment type="catalytic activity">
    <reaction evidence="13">
        <text>adenylyl-molybdopterin + molybdate = Mo-molybdopterin + AMP + H(+)</text>
        <dbReference type="Rhea" id="RHEA:35047"/>
        <dbReference type="ChEBI" id="CHEBI:15378"/>
        <dbReference type="ChEBI" id="CHEBI:36264"/>
        <dbReference type="ChEBI" id="CHEBI:62727"/>
        <dbReference type="ChEBI" id="CHEBI:71302"/>
        <dbReference type="ChEBI" id="CHEBI:456215"/>
    </reaction>
</comment>
<dbReference type="Pfam" id="PF03453">
    <property type="entry name" value="MoeA_N"/>
    <property type="match status" value="1"/>
</dbReference>
<keyword evidence="11 13" id="KW-0501">Molybdenum cofactor biosynthesis</keyword>
<dbReference type="Proteomes" id="UP001438707">
    <property type="component" value="Unassembled WGS sequence"/>
</dbReference>
<organism evidence="15 16">
    <name type="scientific">Apatococcus lobatus</name>
    <dbReference type="NCBI Taxonomy" id="904363"/>
    <lineage>
        <taxon>Eukaryota</taxon>
        <taxon>Viridiplantae</taxon>
        <taxon>Chlorophyta</taxon>
        <taxon>core chlorophytes</taxon>
        <taxon>Trebouxiophyceae</taxon>
        <taxon>Chlorellales</taxon>
        <taxon>Chlorellaceae</taxon>
        <taxon>Apatococcus</taxon>
    </lineage>
</organism>
<dbReference type="SUPFAM" id="SSF63867">
    <property type="entry name" value="MoeA C-terminal domain-like"/>
    <property type="match status" value="1"/>
</dbReference>
<dbReference type="SUPFAM" id="SSF63882">
    <property type="entry name" value="MoeA N-terminal region -like"/>
    <property type="match status" value="1"/>
</dbReference>
<evidence type="ECO:0000256" key="6">
    <source>
        <dbReference type="ARBA" id="ARBA00022679"/>
    </source>
</evidence>
<reference evidence="15 16" key="1">
    <citation type="journal article" date="2024" name="Nat. Commun.">
        <title>Phylogenomics reveals the evolutionary origins of lichenization in chlorophyte algae.</title>
        <authorList>
            <person name="Puginier C."/>
            <person name="Libourel C."/>
            <person name="Otte J."/>
            <person name="Skaloud P."/>
            <person name="Haon M."/>
            <person name="Grisel S."/>
            <person name="Petersen M."/>
            <person name="Berrin J.G."/>
            <person name="Delaux P.M."/>
            <person name="Dal Grande F."/>
            <person name="Keller J."/>
        </authorList>
    </citation>
    <scope>NUCLEOTIDE SEQUENCE [LARGE SCALE GENOMIC DNA]</scope>
    <source>
        <strain evidence="15 16">SAG 2145</strain>
    </source>
</reference>
<dbReference type="SMART" id="SM00852">
    <property type="entry name" value="MoCF_biosynth"/>
    <property type="match status" value="1"/>
</dbReference>
<dbReference type="Pfam" id="PF00994">
    <property type="entry name" value="MoCF_biosynth"/>
    <property type="match status" value="1"/>
</dbReference>
<dbReference type="GO" id="GO:0061598">
    <property type="term" value="F:molybdopterin adenylyltransferase activity"/>
    <property type="evidence" value="ECO:0007669"/>
    <property type="project" value="UniProtKB-UniRule"/>
</dbReference>
<dbReference type="CDD" id="cd00887">
    <property type="entry name" value="MoeA"/>
    <property type="match status" value="1"/>
</dbReference>
<protein>
    <recommendedName>
        <fullName evidence="13">Molybdopterin biosynthesis protein CNX1</fullName>
    </recommendedName>
    <alternativeName>
        <fullName evidence="13">Molybdenum cofactor biosynthesis enzyme CNX1</fullName>
    </alternativeName>
    <domain>
        <recommendedName>
            <fullName evidence="13">Molybdopterin molybdenumtransferase</fullName>
            <shortName evidence="13">MPT Mo-transferase</shortName>
            <ecNumber evidence="13">2.10.1.1</ecNumber>
        </recommendedName>
        <alternativeName>
            <fullName evidence="13">Domain E</fullName>
        </alternativeName>
    </domain>
    <domain>
        <recommendedName>
            <fullName evidence="13">Molybdopterin adenylyltransferase</fullName>
            <shortName evidence="13">MPT adenylyltransferase</shortName>
            <ecNumber evidence="13">2.7.7.75</ecNumber>
        </recommendedName>
        <alternativeName>
            <fullName evidence="13">Domain G</fullName>
        </alternativeName>
    </domain>
</protein>
<dbReference type="EC" id="2.7.7.75" evidence="13"/>
<proteinExistence type="inferred from homology"/>
<dbReference type="InterPro" id="IPR008284">
    <property type="entry name" value="MoCF_biosynth_CS"/>
</dbReference>
<dbReference type="EMBL" id="JALJOS010000018">
    <property type="protein sequence ID" value="KAK9827516.1"/>
    <property type="molecule type" value="Genomic_DNA"/>
</dbReference>
<evidence type="ECO:0000313" key="16">
    <source>
        <dbReference type="Proteomes" id="UP001438707"/>
    </source>
</evidence>
<keyword evidence="10 13" id="KW-0460">Magnesium</keyword>
<dbReference type="GO" id="GO:0046872">
    <property type="term" value="F:metal ion binding"/>
    <property type="evidence" value="ECO:0007669"/>
    <property type="project" value="UniProtKB-UniRule"/>
</dbReference>
<evidence type="ECO:0000256" key="5">
    <source>
        <dbReference type="ARBA" id="ARBA00022505"/>
    </source>
</evidence>
<dbReference type="Pfam" id="PF03454">
    <property type="entry name" value="MoeA_C"/>
    <property type="match status" value="1"/>
</dbReference>
<dbReference type="FunFam" id="3.40.980.10:FF:000009">
    <property type="entry name" value="Molybdopterin molybdenumtransferase"/>
    <property type="match status" value="1"/>
</dbReference>
<keyword evidence="12" id="KW-0511">Multifunctional enzyme</keyword>
<evidence type="ECO:0000256" key="7">
    <source>
        <dbReference type="ARBA" id="ARBA00022723"/>
    </source>
</evidence>
<dbReference type="PANTHER" id="PTHR10192:SF5">
    <property type="entry name" value="GEPHYRIN"/>
    <property type="match status" value="1"/>
</dbReference>
<dbReference type="InterPro" id="IPR001453">
    <property type="entry name" value="MoaB/Mog_dom"/>
</dbReference>
<sequence length="459" mass="47916">MPEALYKFVSIPEAQAISLRETACLGSDTVAFTEALGQVVAEDVLAPEPLPPFPASIKDGYAVRFAEGTGDFSVAFEVLAGTLPAKLEPGSIAYITTGAAVPSGADAVVQIENTEQLPPAADGKRRVRIKQAASCAGEDIRPTGSDIKAGAQVLRRGDLIDPAEIGLLATVGASSLKVVKQPLVAVMSTGDELLEPGASQLDGGKIRDANRPMLLAAACSAGCKVMDLGIATDRVGQLEQRLQSAIKGGADVLITSGGVSMGDKDLVKPLLEHHGRVHFGKVRMKPGKPLTFATLDVPCSESIPDSGTEANFSQGTRRMLVFGLPGNPVSSIVTFKLVVLPCLRKMAGWQEPGLRRVHARTQQDIKLDAVRPEYHRATLSWARGPDGADDLQGEFAGASTGGQLSSRLLSMRSANALLELPAAKSVLPAGSTVSALLIEDLGKMPIPEVPPETPGLSSS</sequence>
<evidence type="ECO:0000256" key="13">
    <source>
        <dbReference type="RuleBase" id="RU365090"/>
    </source>
</evidence>
<dbReference type="NCBIfam" id="TIGR00177">
    <property type="entry name" value="molyb_syn"/>
    <property type="match status" value="1"/>
</dbReference>
<dbReference type="Gene3D" id="2.170.190.11">
    <property type="entry name" value="Molybdopterin biosynthesis moea protein, domain 3"/>
    <property type="match status" value="1"/>
</dbReference>
<evidence type="ECO:0000313" key="15">
    <source>
        <dbReference type="EMBL" id="KAK9827516.1"/>
    </source>
</evidence>
<comment type="catalytic activity">
    <reaction evidence="13">
        <text>molybdopterin + ATP + H(+) = adenylyl-molybdopterin + diphosphate</text>
        <dbReference type="Rhea" id="RHEA:31331"/>
        <dbReference type="ChEBI" id="CHEBI:15378"/>
        <dbReference type="ChEBI" id="CHEBI:30616"/>
        <dbReference type="ChEBI" id="CHEBI:33019"/>
        <dbReference type="ChEBI" id="CHEBI:58698"/>
        <dbReference type="ChEBI" id="CHEBI:62727"/>
    </reaction>
</comment>
<keyword evidence="16" id="KW-1185">Reference proteome</keyword>
<keyword evidence="5 13" id="KW-0500">Molybdenum</keyword>
<dbReference type="PROSITE" id="PS01079">
    <property type="entry name" value="MOCF_BIOSYNTHESIS_2"/>
    <property type="match status" value="1"/>
</dbReference>